<accession>A0A3N9TK57</accession>
<evidence type="ECO:0000313" key="3">
    <source>
        <dbReference type="Proteomes" id="UP000281112"/>
    </source>
</evidence>
<dbReference type="EMBL" id="RJVQ01000002">
    <property type="protein sequence ID" value="RQW64354.1"/>
    <property type="molecule type" value="Genomic_DNA"/>
</dbReference>
<sequence>MTNVFTDIPETLPQEIFQDIITTGLVRIERILSQGHVSPENGWYDQVEHEWVIVLKGKGIIEFEDGRQVALAQGDYFNIQAHEKHRVIYTSDSETTIWLAVFYQ</sequence>
<feature type="domain" description="Cupin type-2" evidence="1">
    <location>
        <begin position="45"/>
        <end position="102"/>
    </location>
</feature>
<keyword evidence="3" id="KW-1185">Reference proteome</keyword>
<reference evidence="2 3" key="1">
    <citation type="submission" date="2018-11" db="EMBL/GenBank/DDBJ databases">
        <title>Vibrio LJC006 sp. nov., isolated from seawater during the bloom of the enteromorpha.</title>
        <authorList>
            <person name="Liang J."/>
        </authorList>
    </citation>
    <scope>NUCLEOTIDE SEQUENCE [LARGE SCALE GENOMIC DNA]</scope>
    <source>
        <strain evidence="2 3">LJC006</strain>
    </source>
</reference>
<dbReference type="InterPro" id="IPR011051">
    <property type="entry name" value="RmlC_Cupin_sf"/>
</dbReference>
<dbReference type="InterPro" id="IPR013096">
    <property type="entry name" value="Cupin_2"/>
</dbReference>
<evidence type="ECO:0000259" key="1">
    <source>
        <dbReference type="Pfam" id="PF07883"/>
    </source>
</evidence>
<protein>
    <submittedName>
        <fullName evidence="2">Cupin domain-containing protein</fullName>
    </submittedName>
</protein>
<evidence type="ECO:0000313" key="2">
    <source>
        <dbReference type="EMBL" id="RQW64354.1"/>
    </source>
</evidence>
<comment type="caution">
    <text evidence="2">The sequence shown here is derived from an EMBL/GenBank/DDBJ whole genome shotgun (WGS) entry which is preliminary data.</text>
</comment>
<dbReference type="AlphaFoldDB" id="A0A3N9TK57"/>
<dbReference type="Proteomes" id="UP000281112">
    <property type="component" value="Unassembled WGS sequence"/>
</dbReference>
<organism evidence="2 3">
    <name type="scientific">Vibrio viridaestus</name>
    <dbReference type="NCBI Taxonomy" id="2487322"/>
    <lineage>
        <taxon>Bacteria</taxon>
        <taxon>Pseudomonadati</taxon>
        <taxon>Pseudomonadota</taxon>
        <taxon>Gammaproteobacteria</taxon>
        <taxon>Vibrionales</taxon>
        <taxon>Vibrionaceae</taxon>
        <taxon>Vibrio</taxon>
    </lineage>
</organism>
<proteinExistence type="predicted"/>
<dbReference type="RefSeq" id="WP_124936474.1">
    <property type="nucleotide sequence ID" value="NZ_RJVQ01000002.1"/>
</dbReference>
<dbReference type="InterPro" id="IPR014710">
    <property type="entry name" value="RmlC-like_jellyroll"/>
</dbReference>
<dbReference type="Gene3D" id="2.60.120.10">
    <property type="entry name" value="Jelly Rolls"/>
    <property type="match status" value="1"/>
</dbReference>
<dbReference type="SUPFAM" id="SSF51182">
    <property type="entry name" value="RmlC-like cupins"/>
    <property type="match status" value="1"/>
</dbReference>
<dbReference type="Pfam" id="PF07883">
    <property type="entry name" value="Cupin_2"/>
    <property type="match status" value="1"/>
</dbReference>
<name>A0A3N9TK57_9VIBR</name>
<dbReference type="OrthoDB" id="9798585at2"/>
<dbReference type="CDD" id="cd06981">
    <property type="entry name" value="cupin_reut_a1446"/>
    <property type="match status" value="1"/>
</dbReference>
<gene>
    <name evidence="2" type="ORF">EES38_07185</name>
</gene>